<proteinExistence type="predicted"/>
<dbReference type="Proteomes" id="UP000805193">
    <property type="component" value="Unassembled WGS sequence"/>
</dbReference>
<organism evidence="1 2">
    <name type="scientific">Ixodes persulcatus</name>
    <name type="common">Taiga tick</name>
    <dbReference type="NCBI Taxonomy" id="34615"/>
    <lineage>
        <taxon>Eukaryota</taxon>
        <taxon>Metazoa</taxon>
        <taxon>Ecdysozoa</taxon>
        <taxon>Arthropoda</taxon>
        <taxon>Chelicerata</taxon>
        <taxon>Arachnida</taxon>
        <taxon>Acari</taxon>
        <taxon>Parasitiformes</taxon>
        <taxon>Ixodida</taxon>
        <taxon>Ixodoidea</taxon>
        <taxon>Ixodidae</taxon>
        <taxon>Ixodinae</taxon>
        <taxon>Ixodes</taxon>
    </lineage>
</organism>
<keyword evidence="2" id="KW-1185">Reference proteome</keyword>
<comment type="caution">
    <text evidence="1">The sequence shown here is derived from an EMBL/GenBank/DDBJ whole genome shotgun (WGS) entry which is preliminary data.</text>
</comment>
<sequence length="303" mass="32842">MLPTDHDVDRGGGKRAVRAAPVATSVHLSLRLSAMIPGFDWIGMLFSVHRGPPLRLFAEDRSVPSWTGGGEDLLIRGYNKLPESRTVSTQEATSEEPSQMRGRFFFAEREELPPHRRLYSDEDIEAYFESEGFRKIEPQLLSGRANKEHGHRKGSLGAGGGGGHRWTSAESLFSEDLVPLRRGLPNAAERALEIAFSPALALPKWKELAFASSELSEEGAFHRKLMCEGGNTSDEVSNLLKNTNAGLAWDGSSAAVHRDLTRSKGVARPPFAEKAATGALSSGQSSSSSFGPFLAASRRGPTE</sequence>
<evidence type="ECO:0000313" key="2">
    <source>
        <dbReference type="Proteomes" id="UP000805193"/>
    </source>
</evidence>
<protein>
    <submittedName>
        <fullName evidence="1">Uncharacterized protein</fullName>
    </submittedName>
</protein>
<dbReference type="EMBL" id="JABSTQ010010594">
    <property type="protein sequence ID" value="KAG0419653.1"/>
    <property type="molecule type" value="Genomic_DNA"/>
</dbReference>
<reference evidence="1 2" key="1">
    <citation type="journal article" date="2020" name="Cell">
        <title>Large-Scale Comparative Analyses of Tick Genomes Elucidate Their Genetic Diversity and Vector Capacities.</title>
        <authorList>
            <consortium name="Tick Genome and Microbiome Consortium (TIGMIC)"/>
            <person name="Jia N."/>
            <person name="Wang J."/>
            <person name="Shi W."/>
            <person name="Du L."/>
            <person name="Sun Y."/>
            <person name="Zhan W."/>
            <person name="Jiang J.F."/>
            <person name="Wang Q."/>
            <person name="Zhang B."/>
            <person name="Ji P."/>
            <person name="Bell-Sakyi L."/>
            <person name="Cui X.M."/>
            <person name="Yuan T.T."/>
            <person name="Jiang B.G."/>
            <person name="Yang W.F."/>
            <person name="Lam T.T."/>
            <person name="Chang Q.C."/>
            <person name="Ding S.J."/>
            <person name="Wang X.J."/>
            <person name="Zhu J.G."/>
            <person name="Ruan X.D."/>
            <person name="Zhao L."/>
            <person name="Wei J.T."/>
            <person name="Ye R.Z."/>
            <person name="Que T.C."/>
            <person name="Du C.H."/>
            <person name="Zhou Y.H."/>
            <person name="Cheng J.X."/>
            <person name="Dai P.F."/>
            <person name="Guo W.B."/>
            <person name="Han X.H."/>
            <person name="Huang E.J."/>
            <person name="Li L.F."/>
            <person name="Wei W."/>
            <person name="Gao Y.C."/>
            <person name="Liu J.Z."/>
            <person name="Shao H.Z."/>
            <person name="Wang X."/>
            <person name="Wang C.C."/>
            <person name="Yang T.C."/>
            <person name="Huo Q.B."/>
            <person name="Li W."/>
            <person name="Chen H.Y."/>
            <person name="Chen S.E."/>
            <person name="Zhou L.G."/>
            <person name="Ni X.B."/>
            <person name="Tian J.H."/>
            <person name="Sheng Y."/>
            <person name="Liu T."/>
            <person name="Pan Y.S."/>
            <person name="Xia L.Y."/>
            <person name="Li J."/>
            <person name="Zhao F."/>
            <person name="Cao W.C."/>
        </authorList>
    </citation>
    <scope>NUCLEOTIDE SEQUENCE [LARGE SCALE GENOMIC DNA]</scope>
    <source>
        <strain evidence="1">Iper-2018</strain>
    </source>
</reference>
<evidence type="ECO:0000313" key="1">
    <source>
        <dbReference type="EMBL" id="KAG0419653.1"/>
    </source>
</evidence>
<accession>A0AC60PH21</accession>
<name>A0AC60PH21_IXOPE</name>
<gene>
    <name evidence="1" type="ORF">HPB47_003956</name>
</gene>